<dbReference type="SMART" id="SM00345">
    <property type="entry name" value="HTH_GNTR"/>
    <property type="match status" value="1"/>
</dbReference>
<dbReference type="RefSeq" id="WP_230301104.1">
    <property type="nucleotide sequence ID" value="NZ_CAKKMG010000009.1"/>
</dbReference>
<evidence type="ECO:0000259" key="4">
    <source>
        <dbReference type="PROSITE" id="PS50949"/>
    </source>
</evidence>
<dbReference type="InterPro" id="IPR036390">
    <property type="entry name" value="WH_DNA-bd_sf"/>
</dbReference>
<evidence type="ECO:0000256" key="1">
    <source>
        <dbReference type="ARBA" id="ARBA00023015"/>
    </source>
</evidence>
<dbReference type="PROSITE" id="PS50949">
    <property type="entry name" value="HTH_GNTR"/>
    <property type="match status" value="1"/>
</dbReference>
<gene>
    <name evidence="5" type="primary">rspR</name>
    <name evidence="5" type="ORF">SRABI133_01128</name>
</gene>
<keyword evidence="2" id="KW-0238">DNA-binding</keyword>
<dbReference type="Pfam" id="PF07729">
    <property type="entry name" value="FCD"/>
    <property type="match status" value="1"/>
</dbReference>
<dbReference type="InterPro" id="IPR036388">
    <property type="entry name" value="WH-like_DNA-bd_sf"/>
</dbReference>
<dbReference type="CDD" id="cd07377">
    <property type="entry name" value="WHTH_GntR"/>
    <property type="match status" value="1"/>
</dbReference>
<evidence type="ECO:0000313" key="5">
    <source>
        <dbReference type="EMBL" id="CAH0168748.1"/>
    </source>
</evidence>
<dbReference type="AlphaFoldDB" id="A0A9W4KR96"/>
<evidence type="ECO:0000313" key="6">
    <source>
        <dbReference type="Proteomes" id="UP000789326"/>
    </source>
</evidence>
<dbReference type="InterPro" id="IPR011711">
    <property type="entry name" value="GntR_C"/>
</dbReference>
<dbReference type="GO" id="GO:0003700">
    <property type="term" value="F:DNA-binding transcription factor activity"/>
    <property type="evidence" value="ECO:0007669"/>
    <property type="project" value="InterPro"/>
</dbReference>
<organism evidence="5 6">
    <name type="scientific">Peribacillus simplex</name>
    <dbReference type="NCBI Taxonomy" id="1478"/>
    <lineage>
        <taxon>Bacteria</taxon>
        <taxon>Bacillati</taxon>
        <taxon>Bacillota</taxon>
        <taxon>Bacilli</taxon>
        <taxon>Bacillales</taxon>
        <taxon>Bacillaceae</taxon>
        <taxon>Peribacillus</taxon>
    </lineage>
</organism>
<keyword evidence="3" id="KW-0804">Transcription</keyword>
<dbReference type="PANTHER" id="PTHR43537:SF5">
    <property type="entry name" value="UXU OPERON TRANSCRIPTIONAL REGULATOR"/>
    <property type="match status" value="1"/>
</dbReference>
<dbReference type="PRINTS" id="PR00035">
    <property type="entry name" value="HTHGNTR"/>
</dbReference>
<dbReference type="Gene3D" id="1.10.10.10">
    <property type="entry name" value="Winged helix-like DNA-binding domain superfamily/Winged helix DNA-binding domain"/>
    <property type="match status" value="1"/>
</dbReference>
<evidence type="ECO:0000256" key="2">
    <source>
        <dbReference type="ARBA" id="ARBA00023125"/>
    </source>
</evidence>
<dbReference type="EMBL" id="CAKKMG010000009">
    <property type="protein sequence ID" value="CAH0168748.1"/>
    <property type="molecule type" value="Genomic_DNA"/>
</dbReference>
<reference evidence="5" key="1">
    <citation type="submission" date="2021-11" db="EMBL/GenBank/DDBJ databases">
        <authorList>
            <person name="Bulgarelli D."/>
        </authorList>
    </citation>
    <scope>NUCLEOTIDE SEQUENCE</scope>
    <source>
        <strain evidence="5">Bi133</strain>
    </source>
</reference>
<dbReference type="SUPFAM" id="SSF48008">
    <property type="entry name" value="GntR ligand-binding domain-like"/>
    <property type="match status" value="1"/>
</dbReference>
<dbReference type="InterPro" id="IPR000524">
    <property type="entry name" value="Tscrpt_reg_HTH_GntR"/>
</dbReference>
<dbReference type="Proteomes" id="UP000789326">
    <property type="component" value="Unassembled WGS sequence"/>
</dbReference>
<dbReference type="PRINTS" id="PR00033">
    <property type="entry name" value="HTHASNC"/>
</dbReference>
<proteinExistence type="predicted"/>
<dbReference type="PANTHER" id="PTHR43537">
    <property type="entry name" value="TRANSCRIPTIONAL REGULATOR, GNTR FAMILY"/>
    <property type="match status" value="1"/>
</dbReference>
<evidence type="ECO:0000256" key="3">
    <source>
        <dbReference type="ARBA" id="ARBA00023163"/>
    </source>
</evidence>
<comment type="caution">
    <text evidence="5">The sequence shown here is derived from an EMBL/GenBank/DDBJ whole genome shotgun (WGS) entry which is preliminary data.</text>
</comment>
<dbReference type="GO" id="GO:0043565">
    <property type="term" value="F:sequence-specific DNA binding"/>
    <property type="evidence" value="ECO:0007669"/>
    <property type="project" value="InterPro"/>
</dbReference>
<protein>
    <submittedName>
        <fullName evidence="5">HTH-type transcriptional repressor RspR</fullName>
    </submittedName>
</protein>
<dbReference type="Pfam" id="PF00392">
    <property type="entry name" value="GntR"/>
    <property type="match status" value="1"/>
</dbReference>
<dbReference type="InterPro" id="IPR000485">
    <property type="entry name" value="AsnC-type_HTH_dom"/>
</dbReference>
<dbReference type="InterPro" id="IPR008920">
    <property type="entry name" value="TF_FadR/GntR_C"/>
</dbReference>
<accession>A0A9W4KR96</accession>
<dbReference type="Gene3D" id="1.20.120.530">
    <property type="entry name" value="GntR ligand-binding domain-like"/>
    <property type="match status" value="1"/>
</dbReference>
<keyword evidence="1" id="KW-0805">Transcription regulation</keyword>
<name>A0A9W4KR96_9BACI</name>
<dbReference type="SUPFAM" id="SSF46785">
    <property type="entry name" value="Winged helix' DNA-binding domain"/>
    <property type="match status" value="1"/>
</dbReference>
<feature type="domain" description="HTH gntR-type" evidence="4">
    <location>
        <begin position="13"/>
        <end position="80"/>
    </location>
</feature>
<sequence length="231" mass="26917">MVHSNSSQKIKRTSVREEAYMILRDWIVQGILKPGQQLRDKELAEQLGVSRTPIREALLRLEDEGFVETKPSRSTIVSPIQLEGVLNIYSIVWTLEKLAMEQAFDFIEEKHLIEMEAINHEVKKAIDEGNQIVAVQKDDDFHSIYINLSTNDELKRILLGLKQKLIRMELFYFNQVSDVHFSVDEHDQIIQALRNGNLTMVLKVIEKNWKASYYRIQAHSERVKIGEEKNE</sequence>